<dbReference type="GO" id="GO:0006886">
    <property type="term" value="P:intracellular protein transport"/>
    <property type="evidence" value="ECO:0007669"/>
    <property type="project" value="InterPro"/>
</dbReference>
<dbReference type="PANTHER" id="PTHR33910">
    <property type="entry name" value="PROTEIN TRANSLOCASE SUBUNIT SECE"/>
    <property type="match status" value="1"/>
</dbReference>
<dbReference type="InterPro" id="IPR001901">
    <property type="entry name" value="Translocase_SecE/Sec61-g"/>
</dbReference>
<dbReference type="Pfam" id="PF00584">
    <property type="entry name" value="SecE"/>
    <property type="match status" value="1"/>
</dbReference>
<evidence type="ECO:0000256" key="5">
    <source>
        <dbReference type="ARBA" id="ARBA00022927"/>
    </source>
</evidence>
<keyword evidence="8 9" id="KW-0472">Membrane</keyword>
<evidence type="ECO:0000256" key="3">
    <source>
        <dbReference type="ARBA" id="ARBA00022475"/>
    </source>
</evidence>
<comment type="subcellular location">
    <subcellularLocation>
        <location evidence="1">Membrane</location>
    </subcellularLocation>
</comment>
<organism evidence="10">
    <name type="scientific">freshwater metagenome</name>
    <dbReference type="NCBI Taxonomy" id="449393"/>
    <lineage>
        <taxon>unclassified sequences</taxon>
        <taxon>metagenomes</taxon>
        <taxon>ecological metagenomes</taxon>
    </lineage>
</organism>
<dbReference type="EMBL" id="CAEZZX010000029">
    <property type="protein sequence ID" value="CAB4772780.1"/>
    <property type="molecule type" value="Genomic_DNA"/>
</dbReference>
<dbReference type="GO" id="GO:0008320">
    <property type="term" value="F:protein transmembrane transporter activity"/>
    <property type="evidence" value="ECO:0007669"/>
    <property type="project" value="InterPro"/>
</dbReference>
<dbReference type="HAMAP" id="MF_00422">
    <property type="entry name" value="SecE"/>
    <property type="match status" value="1"/>
</dbReference>
<dbReference type="Gene3D" id="1.20.5.1030">
    <property type="entry name" value="Preprotein translocase secy subunit"/>
    <property type="match status" value="1"/>
</dbReference>
<keyword evidence="2" id="KW-0813">Transport</keyword>
<evidence type="ECO:0000256" key="1">
    <source>
        <dbReference type="ARBA" id="ARBA00004370"/>
    </source>
</evidence>
<dbReference type="EMBL" id="CAEZVF010000042">
    <property type="protein sequence ID" value="CAB4618923.1"/>
    <property type="molecule type" value="Genomic_DNA"/>
</dbReference>
<dbReference type="GO" id="GO:0006605">
    <property type="term" value="P:protein targeting"/>
    <property type="evidence" value="ECO:0007669"/>
    <property type="project" value="InterPro"/>
</dbReference>
<protein>
    <submittedName>
        <fullName evidence="10">Unannotated protein</fullName>
    </submittedName>
</protein>
<keyword evidence="4 9" id="KW-0812">Transmembrane</keyword>
<name>A0A6J6I2T1_9ZZZZ</name>
<dbReference type="NCBIfam" id="TIGR00964">
    <property type="entry name" value="secE_bact"/>
    <property type="match status" value="1"/>
</dbReference>
<accession>A0A6J6I2T1</accession>
<evidence type="ECO:0000256" key="8">
    <source>
        <dbReference type="ARBA" id="ARBA00023136"/>
    </source>
</evidence>
<dbReference type="GO" id="GO:0005886">
    <property type="term" value="C:plasma membrane"/>
    <property type="evidence" value="ECO:0007669"/>
    <property type="project" value="TreeGrafter"/>
</dbReference>
<evidence type="ECO:0000256" key="7">
    <source>
        <dbReference type="ARBA" id="ARBA00023010"/>
    </source>
</evidence>
<dbReference type="InterPro" id="IPR005807">
    <property type="entry name" value="SecE_bac"/>
</dbReference>
<dbReference type="GO" id="GO:0043952">
    <property type="term" value="P:protein transport by the Sec complex"/>
    <property type="evidence" value="ECO:0007669"/>
    <property type="project" value="TreeGrafter"/>
</dbReference>
<evidence type="ECO:0000313" key="10">
    <source>
        <dbReference type="EMBL" id="CAB4618923.1"/>
    </source>
</evidence>
<reference evidence="10" key="1">
    <citation type="submission" date="2020-05" db="EMBL/GenBank/DDBJ databases">
        <authorList>
            <person name="Chiriac C."/>
            <person name="Salcher M."/>
            <person name="Ghai R."/>
            <person name="Kavagutti S V."/>
        </authorList>
    </citation>
    <scope>NUCLEOTIDE SEQUENCE</scope>
</reference>
<sequence>MSQEASAEKGPEKDKDGSKNRLGLVARIQLFFRQVIAELRKVIWPTRKELITYTIVVLVFSSIFAAIVVVLDVGFGKLNFWIFG</sequence>
<keyword evidence="5" id="KW-0653">Protein transport</keyword>
<keyword evidence="3" id="KW-1003">Cell membrane</keyword>
<dbReference type="PROSITE" id="PS01067">
    <property type="entry name" value="SECE_SEC61G"/>
    <property type="match status" value="1"/>
</dbReference>
<dbReference type="GO" id="GO:0009306">
    <property type="term" value="P:protein secretion"/>
    <property type="evidence" value="ECO:0007669"/>
    <property type="project" value="InterPro"/>
</dbReference>
<dbReference type="PANTHER" id="PTHR33910:SF1">
    <property type="entry name" value="PROTEIN TRANSLOCASE SUBUNIT SECE"/>
    <property type="match status" value="1"/>
</dbReference>
<evidence type="ECO:0000256" key="9">
    <source>
        <dbReference type="SAM" id="Phobius"/>
    </source>
</evidence>
<dbReference type="InterPro" id="IPR038379">
    <property type="entry name" value="SecE_sf"/>
</dbReference>
<proteinExistence type="inferred from homology"/>
<keyword evidence="6 9" id="KW-1133">Transmembrane helix</keyword>
<feature type="transmembrane region" description="Helical" evidence="9">
    <location>
        <begin position="50"/>
        <end position="71"/>
    </location>
</feature>
<dbReference type="AlphaFoldDB" id="A0A6J6I2T1"/>
<evidence type="ECO:0000256" key="4">
    <source>
        <dbReference type="ARBA" id="ARBA00022692"/>
    </source>
</evidence>
<evidence type="ECO:0000256" key="2">
    <source>
        <dbReference type="ARBA" id="ARBA00022448"/>
    </source>
</evidence>
<evidence type="ECO:0000313" key="11">
    <source>
        <dbReference type="EMBL" id="CAB4772780.1"/>
    </source>
</evidence>
<gene>
    <name evidence="10" type="ORF">UFOPK1939_00419</name>
    <name evidence="11" type="ORF">UFOPK2938_00253</name>
</gene>
<evidence type="ECO:0000256" key="6">
    <source>
        <dbReference type="ARBA" id="ARBA00022989"/>
    </source>
</evidence>
<keyword evidence="7" id="KW-0811">Translocation</keyword>